<dbReference type="InterPro" id="IPR001750">
    <property type="entry name" value="ND/Mrp_TM"/>
</dbReference>
<feature type="transmembrane region" description="Helical" evidence="17">
    <location>
        <begin position="450"/>
        <end position="474"/>
    </location>
</feature>
<evidence type="ECO:0000256" key="12">
    <source>
        <dbReference type="ARBA" id="ARBA00023027"/>
    </source>
</evidence>
<comment type="catalytic activity">
    <reaction evidence="16 17">
        <text>a ubiquinone + NADH + 5 H(+)(in) = a ubiquinol + NAD(+) + 4 H(+)(out)</text>
        <dbReference type="Rhea" id="RHEA:29091"/>
        <dbReference type="Rhea" id="RHEA-COMP:9565"/>
        <dbReference type="Rhea" id="RHEA-COMP:9566"/>
        <dbReference type="ChEBI" id="CHEBI:15378"/>
        <dbReference type="ChEBI" id="CHEBI:16389"/>
        <dbReference type="ChEBI" id="CHEBI:17976"/>
        <dbReference type="ChEBI" id="CHEBI:57540"/>
        <dbReference type="ChEBI" id="CHEBI:57945"/>
        <dbReference type="EC" id="7.1.1.2"/>
    </reaction>
</comment>
<protein>
    <recommendedName>
        <fullName evidence="4 17">NADH-ubiquinone oxidoreductase chain 5</fullName>
        <ecNumber evidence="3 17">7.1.1.2</ecNumber>
    </recommendedName>
</protein>
<comment type="function">
    <text evidence="17">Core subunit of the mitochondrial membrane respiratory chain NADH dehydrogenase (Complex I) which catalyzes electron transfer from NADH through the respiratory chain, using ubiquinone as an electron acceptor. Essential for the catalytic activity and assembly of complex I.</text>
</comment>
<feature type="transmembrane region" description="Helical" evidence="17">
    <location>
        <begin position="377"/>
        <end position="399"/>
    </location>
</feature>
<evidence type="ECO:0000313" key="21">
    <source>
        <dbReference type="EMBL" id="QXM16890.1"/>
    </source>
</evidence>
<evidence type="ECO:0000256" key="14">
    <source>
        <dbReference type="ARBA" id="ARBA00023128"/>
    </source>
</evidence>
<evidence type="ECO:0000256" key="1">
    <source>
        <dbReference type="ARBA" id="ARBA00003257"/>
    </source>
</evidence>
<evidence type="ECO:0000256" key="4">
    <source>
        <dbReference type="ARBA" id="ARBA00021096"/>
    </source>
</evidence>
<dbReference type="InterPro" id="IPR010934">
    <property type="entry name" value="NADH_DH_su5_C"/>
</dbReference>
<keyword evidence="9" id="KW-1278">Translocase</keyword>
<dbReference type="EMBL" id="MW965198">
    <property type="protein sequence ID" value="QXM16890.1"/>
    <property type="molecule type" value="Genomic_DNA"/>
</dbReference>
<dbReference type="GO" id="GO:0008137">
    <property type="term" value="F:NADH dehydrogenase (ubiquinone) activity"/>
    <property type="evidence" value="ECO:0007669"/>
    <property type="project" value="UniProtKB-EC"/>
</dbReference>
<dbReference type="EC" id="7.1.1.2" evidence="3 17"/>
<keyword evidence="6" id="KW-0679">Respiratory chain</keyword>
<organism evidence="21">
    <name type="scientific">Neoneuromus similis</name>
    <dbReference type="NCBI Taxonomy" id="2856748"/>
    <lineage>
        <taxon>Eukaryota</taxon>
        <taxon>Metazoa</taxon>
        <taxon>Ecdysozoa</taxon>
        <taxon>Arthropoda</taxon>
        <taxon>Hexapoda</taxon>
        <taxon>Insecta</taxon>
        <taxon>Pterygota</taxon>
        <taxon>Neoptera</taxon>
        <taxon>Endopterygota</taxon>
        <taxon>Megaloptera</taxon>
        <taxon>Corydalidae</taxon>
        <taxon>Corydalinae</taxon>
        <taxon>Neoneuromus</taxon>
    </lineage>
</organism>
<feature type="domain" description="NADH:quinone oxidoreductase/Mrp antiporter transmembrane" evidence="18">
    <location>
        <begin position="106"/>
        <end position="389"/>
    </location>
</feature>
<dbReference type="AlphaFoldDB" id="A0A8F5J858"/>
<dbReference type="GO" id="GO:0042773">
    <property type="term" value="P:ATP synthesis coupled electron transport"/>
    <property type="evidence" value="ECO:0007669"/>
    <property type="project" value="InterPro"/>
</dbReference>
<dbReference type="InterPro" id="IPR003945">
    <property type="entry name" value="NU5C-like"/>
</dbReference>
<feature type="transmembrane region" description="Helical" evidence="17">
    <location>
        <begin position="217"/>
        <end position="237"/>
    </location>
</feature>
<evidence type="ECO:0000256" key="15">
    <source>
        <dbReference type="ARBA" id="ARBA00023136"/>
    </source>
</evidence>
<sequence>MYLSICLISFYFLMSCSLMLFMLFMNFIMNDLVIFIEWELLSLNSCSIVMTLLFDWMSLLFMSFVLFISSLVIFYSMGYMHGDYNMNRFIILVLMFVLSMMLLIISPNLISILLGWDGLGLVSYCLVIYYQNEKSYNAGMITALSNRIGDVALLMAIAWMLNFGSWNYIFYLEAMKNCFEMKLICGMVILAAITKSAQIPFSSWLPAAMAAPTPVSALVHSSTLVTAGIYLLIRFNILMEGQFFALVLLLIGCLTMFMAGVGANFEFDLKKIIALSTLSQLGLMMSILSMGLPILAFFHLLTHALFKALLFMCAGAVIHNVGNNQDIRFMGGIVNQLPLTLSCMNVANLALCGTPFLAGFYSKDLILEMVSLSYLNVFIYFLYFVSTGLTVCYSFRLIYYSMTGTFNFKSLNSINDEEWMMLKGMLGLLFFAIMGGSMLSWLIFPSPSLIVLPLIMKLMTLLVSLIGMWIGYELSKFKLNWKLNSLKTYGVSSFLGSMWFMPVLSTKFINSYFLKLGYLIIKSIDQGWSEMLGGQGIYNMLKSNSSTYQLIQTNNLKIFLLSFVVWVIILMIFMIY</sequence>
<gene>
    <name evidence="21" type="primary">nad5</name>
</gene>
<accession>A0A8F5J858</accession>
<dbReference type="Pfam" id="PF00662">
    <property type="entry name" value="Proton_antipo_N"/>
    <property type="match status" value="1"/>
</dbReference>
<feature type="transmembrane region" description="Helical" evidence="17">
    <location>
        <begin position="89"/>
        <end position="106"/>
    </location>
</feature>
<dbReference type="InterPro" id="IPR001516">
    <property type="entry name" value="Proton_antipo_N"/>
</dbReference>
<keyword evidence="7 17" id="KW-0812">Transmembrane</keyword>
<dbReference type="PANTHER" id="PTHR42829">
    <property type="entry name" value="NADH-UBIQUINONE OXIDOREDUCTASE CHAIN 5"/>
    <property type="match status" value="1"/>
</dbReference>
<evidence type="ECO:0000256" key="8">
    <source>
        <dbReference type="ARBA" id="ARBA00022792"/>
    </source>
</evidence>
<evidence type="ECO:0000256" key="3">
    <source>
        <dbReference type="ARBA" id="ARBA00012944"/>
    </source>
</evidence>
<feature type="transmembrane region" description="Helical" evidence="17">
    <location>
        <begin position="272"/>
        <end position="298"/>
    </location>
</feature>
<evidence type="ECO:0000256" key="16">
    <source>
        <dbReference type="ARBA" id="ARBA00049551"/>
    </source>
</evidence>
<feature type="transmembrane region" description="Helical" evidence="17">
    <location>
        <begin position="151"/>
        <end position="169"/>
    </location>
</feature>
<keyword evidence="10" id="KW-0249">Electron transport</keyword>
<reference evidence="21" key="1">
    <citation type="submission" date="2021-04" db="EMBL/GenBank/DDBJ databases">
        <title>Comparative mitochondrial genomics and phylogenetic implications of the Oriental dobsonfly genus Neoneuromus van der Weele, 1909 (Megaloptera: Corydalidae).</title>
        <authorList>
            <person name="Tu Y."/>
            <person name="Lin A."/>
            <person name="Jiang Y."/>
            <person name="Liu X."/>
        </authorList>
    </citation>
    <scope>NUCLEOTIDE SEQUENCE</scope>
    <source>
        <strain evidence="21">A2</strain>
    </source>
</reference>
<keyword evidence="8" id="KW-0999">Mitochondrion inner membrane</keyword>
<feature type="transmembrane region" description="Helical" evidence="17">
    <location>
        <begin position="181"/>
        <end position="205"/>
    </location>
</feature>
<dbReference type="GO" id="GO:0005743">
    <property type="term" value="C:mitochondrial inner membrane"/>
    <property type="evidence" value="ECO:0007669"/>
    <property type="project" value="UniProtKB-SubCell"/>
</dbReference>
<proteinExistence type="inferred from homology"/>
<evidence type="ECO:0000256" key="13">
    <source>
        <dbReference type="ARBA" id="ARBA00023075"/>
    </source>
</evidence>
<feature type="transmembrane region" description="Helical" evidence="17">
    <location>
        <begin position="56"/>
        <end position="77"/>
    </location>
</feature>
<feature type="transmembrane region" description="Helical" evidence="17">
    <location>
        <begin position="243"/>
        <end position="265"/>
    </location>
</feature>
<keyword evidence="13 17" id="KW-0830">Ubiquinone</keyword>
<comment type="similarity">
    <text evidence="17">Belongs to the complex I subunit 5 family.</text>
</comment>
<evidence type="ECO:0000259" key="20">
    <source>
        <dbReference type="Pfam" id="PF06455"/>
    </source>
</evidence>
<name>A0A8F5J858_9NEOP</name>
<dbReference type="PANTHER" id="PTHR42829:SF2">
    <property type="entry name" value="NADH-UBIQUINONE OXIDOREDUCTASE CHAIN 5"/>
    <property type="match status" value="1"/>
</dbReference>
<comment type="function">
    <text evidence="1">Core subunit of the mitochondrial membrane respiratory chain NADH dehydrogenase (Complex I) that is believed to belong to the minimal assembly required for catalysis. Complex I functions in the transfer of electrons from NADH to the respiratory chain. The immediate electron acceptor for the enzyme is believed to be ubiquinone.</text>
</comment>
<dbReference type="Pfam" id="PF06455">
    <property type="entry name" value="NADH5_C"/>
    <property type="match status" value="1"/>
</dbReference>
<feature type="transmembrane region" description="Helical" evidence="17">
    <location>
        <begin position="420"/>
        <end position="444"/>
    </location>
</feature>
<feature type="domain" description="NADH-Ubiquinone oxidoreductase (complex I) chain 5 N-terminal" evidence="19">
    <location>
        <begin position="41"/>
        <end position="89"/>
    </location>
</feature>
<evidence type="ECO:0000259" key="19">
    <source>
        <dbReference type="Pfam" id="PF00662"/>
    </source>
</evidence>
<keyword evidence="12 17" id="KW-0520">NAD</keyword>
<feature type="transmembrane region" description="Helical" evidence="17">
    <location>
        <begin position="12"/>
        <end position="36"/>
    </location>
</feature>
<keyword evidence="11 17" id="KW-1133">Transmembrane helix</keyword>
<dbReference type="Pfam" id="PF00361">
    <property type="entry name" value="Proton_antipo_M"/>
    <property type="match status" value="1"/>
</dbReference>
<evidence type="ECO:0000256" key="9">
    <source>
        <dbReference type="ARBA" id="ARBA00022967"/>
    </source>
</evidence>
<dbReference type="PRINTS" id="PR01434">
    <property type="entry name" value="NADHDHGNASE5"/>
</dbReference>
<evidence type="ECO:0000256" key="7">
    <source>
        <dbReference type="ARBA" id="ARBA00022692"/>
    </source>
</evidence>
<dbReference type="PRINTS" id="PR01435">
    <property type="entry name" value="NPOXDRDTASE5"/>
</dbReference>
<dbReference type="GO" id="GO:0003954">
    <property type="term" value="F:NADH dehydrogenase activity"/>
    <property type="evidence" value="ECO:0007669"/>
    <property type="project" value="TreeGrafter"/>
</dbReference>
<evidence type="ECO:0000256" key="10">
    <source>
        <dbReference type="ARBA" id="ARBA00022982"/>
    </source>
</evidence>
<evidence type="ECO:0000256" key="2">
    <source>
        <dbReference type="ARBA" id="ARBA00004448"/>
    </source>
</evidence>
<evidence type="ECO:0000256" key="17">
    <source>
        <dbReference type="RuleBase" id="RU003404"/>
    </source>
</evidence>
<feature type="transmembrane region" description="Helical" evidence="17">
    <location>
        <begin position="558"/>
        <end position="575"/>
    </location>
</feature>
<evidence type="ECO:0000259" key="18">
    <source>
        <dbReference type="Pfam" id="PF00361"/>
    </source>
</evidence>
<feature type="domain" description="NADH dehydrogenase subunit 5 C-terminal" evidence="20">
    <location>
        <begin position="393"/>
        <end position="574"/>
    </location>
</feature>
<geneLocation type="mitochondrion" evidence="21"/>
<keyword evidence="14 17" id="KW-0496">Mitochondrion</keyword>
<evidence type="ECO:0000256" key="11">
    <source>
        <dbReference type="ARBA" id="ARBA00022989"/>
    </source>
</evidence>
<comment type="subcellular location">
    <subcellularLocation>
        <location evidence="2">Mitochondrion inner membrane</location>
        <topology evidence="2">Multi-pass membrane protein</topology>
    </subcellularLocation>
</comment>
<keyword evidence="15 17" id="KW-0472">Membrane</keyword>
<evidence type="ECO:0000256" key="5">
    <source>
        <dbReference type="ARBA" id="ARBA00022448"/>
    </source>
</evidence>
<keyword evidence="5 17" id="KW-0813">Transport</keyword>
<dbReference type="GO" id="GO:0015990">
    <property type="term" value="P:electron transport coupled proton transport"/>
    <property type="evidence" value="ECO:0007669"/>
    <property type="project" value="TreeGrafter"/>
</dbReference>
<feature type="transmembrane region" description="Helical" evidence="17">
    <location>
        <begin position="333"/>
        <end position="357"/>
    </location>
</feature>
<evidence type="ECO:0000256" key="6">
    <source>
        <dbReference type="ARBA" id="ARBA00022660"/>
    </source>
</evidence>